<accession>A0A7I8W8T9</accession>
<keyword evidence="7" id="KW-1185">Reference proteome</keyword>
<dbReference type="FunFam" id="3.40.50.720:FF:000271">
    <property type="entry name" value="oxidoreductase HTATIP2 isoform X1"/>
    <property type="match status" value="1"/>
</dbReference>
<protein>
    <recommendedName>
        <fullName evidence="5">Protein HTATIP2</fullName>
    </recommendedName>
</protein>
<dbReference type="PANTHER" id="PTHR14097">
    <property type="entry name" value="OXIDOREDUCTASE HTATIP2"/>
    <property type="match status" value="1"/>
</dbReference>
<dbReference type="CDD" id="cd05250">
    <property type="entry name" value="CC3_like_SDR_a"/>
    <property type="match status" value="1"/>
</dbReference>
<dbReference type="GO" id="GO:0051170">
    <property type="term" value="P:import into nucleus"/>
    <property type="evidence" value="ECO:0007669"/>
    <property type="project" value="TreeGrafter"/>
</dbReference>
<organism evidence="6 7">
    <name type="scientific">Dimorphilus gyrociliatus</name>
    <dbReference type="NCBI Taxonomy" id="2664684"/>
    <lineage>
        <taxon>Eukaryota</taxon>
        <taxon>Metazoa</taxon>
        <taxon>Spiralia</taxon>
        <taxon>Lophotrochozoa</taxon>
        <taxon>Annelida</taxon>
        <taxon>Polychaeta</taxon>
        <taxon>Polychaeta incertae sedis</taxon>
        <taxon>Dinophilidae</taxon>
        <taxon>Dimorphilus</taxon>
    </lineage>
</organism>
<comment type="subunit">
    <text evidence="4">Monomer. Forms homodimers during oxidative stress. Interacts (via N-terminus) with elongation factor EEF1A1 (via middle-region); the interaction is direct and competes with EEF1A1 binding to guanyl-nucleotide exchange factor EEF1B2, thereby inhibiting GDP for GTP exchange and reactivation of EEF1A1. Interacts with nuclear transport receptors XPO4, IPO5/RANBP5, IPO7, IPO9 and KPNB1 as well as GCN1L1/GCN1 and LRPPRC probably through their HEAT repeats. Binds NCOA5/CIA.</text>
</comment>
<dbReference type="EMBL" id="CAJFCJ010000021">
    <property type="protein sequence ID" value="CAD5124528.1"/>
    <property type="molecule type" value="Genomic_DNA"/>
</dbReference>
<proteinExistence type="predicted"/>
<dbReference type="Gene3D" id="3.40.50.720">
    <property type="entry name" value="NAD(P)-binding Rossmann-like Domain"/>
    <property type="match status" value="1"/>
</dbReference>
<evidence type="ECO:0000313" key="6">
    <source>
        <dbReference type="EMBL" id="CAD5124528.1"/>
    </source>
</evidence>
<evidence type="ECO:0000313" key="7">
    <source>
        <dbReference type="Proteomes" id="UP000549394"/>
    </source>
</evidence>
<dbReference type="InterPro" id="IPR036291">
    <property type="entry name" value="NAD(P)-bd_dom_sf"/>
</dbReference>
<sequence>MDNNSSEKNAFVMGFTGGIGQEVLKALAREKLFAKVVLIGRRKVEFDDEELKTWEQRIVDFDNLSKHTEDFKDLHVGFCSLGTTRAKAGKEGFYKIDHDYVLESAKLAKDGGCEEFHYVSSAGADKSSMFFYLKTKAEIEDDLSKVGFNRLSIYRPKMLLGKRDEARMGERVAKFLLKPIVALSPTALSVPMEDVAKAMLNNSKKSINESVEILDNVACHNLSKEGNSK</sequence>
<keyword evidence="1" id="KW-0521">NADP</keyword>
<dbReference type="OrthoDB" id="430436at2759"/>
<gene>
    <name evidence="6" type="ORF">DGYR_LOCUS12063</name>
</gene>
<reference evidence="6 7" key="1">
    <citation type="submission" date="2020-08" db="EMBL/GenBank/DDBJ databases">
        <authorList>
            <person name="Hejnol A."/>
        </authorList>
    </citation>
    <scope>NUCLEOTIDE SEQUENCE [LARGE SCALE GENOMIC DNA]</scope>
</reference>
<keyword evidence="2" id="KW-0007">Acetylation</keyword>
<evidence type="ECO:0000256" key="2">
    <source>
        <dbReference type="ARBA" id="ARBA00022990"/>
    </source>
</evidence>
<evidence type="ECO:0000256" key="5">
    <source>
        <dbReference type="ARBA" id="ARBA00093604"/>
    </source>
</evidence>
<dbReference type="Proteomes" id="UP000549394">
    <property type="component" value="Unassembled WGS sequence"/>
</dbReference>
<dbReference type="AlphaFoldDB" id="A0A7I8W8T9"/>
<evidence type="ECO:0000256" key="1">
    <source>
        <dbReference type="ARBA" id="ARBA00022857"/>
    </source>
</evidence>
<comment type="caution">
    <text evidence="6">The sequence shown here is derived from an EMBL/GenBank/DDBJ whole genome shotgun (WGS) entry which is preliminary data.</text>
</comment>
<dbReference type="GO" id="GO:0005737">
    <property type="term" value="C:cytoplasm"/>
    <property type="evidence" value="ECO:0007669"/>
    <property type="project" value="TreeGrafter"/>
</dbReference>
<evidence type="ECO:0000256" key="4">
    <source>
        <dbReference type="ARBA" id="ARBA00093483"/>
    </source>
</evidence>
<evidence type="ECO:0000256" key="3">
    <source>
        <dbReference type="ARBA" id="ARBA00023157"/>
    </source>
</evidence>
<name>A0A7I8W8T9_9ANNE</name>
<dbReference type="SUPFAM" id="SSF51735">
    <property type="entry name" value="NAD(P)-binding Rossmann-fold domains"/>
    <property type="match status" value="1"/>
</dbReference>
<keyword evidence="3" id="KW-1015">Disulfide bond</keyword>
<dbReference type="PANTHER" id="PTHR14097:SF7">
    <property type="entry name" value="OXIDOREDUCTASE HTATIP2"/>
    <property type="match status" value="1"/>
</dbReference>